<dbReference type="InterPro" id="IPR001117">
    <property type="entry name" value="Cu-oxidase_2nd"/>
</dbReference>
<evidence type="ECO:0000259" key="7">
    <source>
        <dbReference type="Pfam" id="PF07732"/>
    </source>
</evidence>
<evidence type="ECO:0000313" key="8">
    <source>
        <dbReference type="EMBL" id="OAG02161.1"/>
    </source>
</evidence>
<dbReference type="PROSITE" id="PS00079">
    <property type="entry name" value="MULTICOPPER_OXIDASE1"/>
    <property type="match status" value="1"/>
</dbReference>
<keyword evidence="2" id="KW-0479">Metal-binding</keyword>
<comment type="similarity">
    <text evidence="1">Belongs to the multicopper oxidase family.</text>
</comment>
<evidence type="ECO:0000313" key="9">
    <source>
        <dbReference type="Proteomes" id="UP000077069"/>
    </source>
</evidence>
<dbReference type="InterPro" id="IPR008972">
    <property type="entry name" value="Cupredoxin"/>
</dbReference>
<dbReference type="Pfam" id="PF07732">
    <property type="entry name" value="Cu-oxidase_3"/>
    <property type="match status" value="1"/>
</dbReference>
<feature type="domain" description="Plastocyanin-like" evidence="6">
    <location>
        <begin position="566"/>
        <end position="651"/>
    </location>
</feature>
<dbReference type="Pfam" id="PF07731">
    <property type="entry name" value="Cu-oxidase_2"/>
    <property type="match status" value="1"/>
</dbReference>
<dbReference type="FunFam" id="2.60.40.420:FF:000021">
    <property type="entry name" value="Extracellular dihydrogeodin oxidase/laccase"/>
    <property type="match status" value="1"/>
</dbReference>
<evidence type="ECO:0000259" key="5">
    <source>
        <dbReference type="Pfam" id="PF00394"/>
    </source>
</evidence>
<evidence type="ECO:0008006" key="10">
    <source>
        <dbReference type="Google" id="ProtNLM"/>
    </source>
</evidence>
<keyword evidence="3" id="KW-0560">Oxidoreductase</keyword>
<dbReference type="Gene3D" id="2.60.40.420">
    <property type="entry name" value="Cupredoxins - blue copper proteins"/>
    <property type="match status" value="3"/>
</dbReference>
<feature type="domain" description="Plastocyanin-like" evidence="5">
    <location>
        <begin position="291"/>
        <end position="422"/>
    </location>
</feature>
<dbReference type="OrthoDB" id="2121828at2759"/>
<dbReference type="SUPFAM" id="SSF49503">
    <property type="entry name" value="Cupredoxins"/>
    <property type="match status" value="3"/>
</dbReference>
<dbReference type="CDD" id="cd13880">
    <property type="entry name" value="CuRO_2_MaLCC_like"/>
    <property type="match status" value="1"/>
</dbReference>
<reference evidence="8 9" key="1">
    <citation type="submission" date="2016-05" db="EMBL/GenBank/DDBJ databases">
        <title>Comparative analysis of secretome profiles of manganese(II)-oxidizing ascomycete fungi.</title>
        <authorList>
            <consortium name="DOE Joint Genome Institute"/>
            <person name="Zeiner C.A."/>
            <person name="Purvine S.O."/>
            <person name="Zink E.M."/>
            <person name="Wu S."/>
            <person name="Pasa-Tolic L."/>
            <person name="Chaput D.L."/>
            <person name="Haridas S."/>
            <person name="Grigoriev I.V."/>
            <person name="Santelli C.M."/>
            <person name="Hansel C.M."/>
        </authorList>
    </citation>
    <scope>NUCLEOTIDE SEQUENCE [LARGE SCALE GENOMIC DNA]</scope>
    <source>
        <strain evidence="8 9">AP3s5-JAC2a</strain>
    </source>
</reference>
<protein>
    <recommendedName>
        <fullName evidence="10">Multicopper oxidase</fullName>
    </recommendedName>
</protein>
<dbReference type="STRING" id="1460663.A0A177C4R5"/>
<keyword evidence="4" id="KW-0186">Copper</keyword>
<dbReference type="GeneID" id="28768615"/>
<dbReference type="InterPro" id="IPR011706">
    <property type="entry name" value="Cu-oxidase_C"/>
</dbReference>
<evidence type="ECO:0000256" key="3">
    <source>
        <dbReference type="ARBA" id="ARBA00023002"/>
    </source>
</evidence>
<dbReference type="GO" id="GO:0005507">
    <property type="term" value="F:copper ion binding"/>
    <property type="evidence" value="ECO:0007669"/>
    <property type="project" value="InterPro"/>
</dbReference>
<dbReference type="PANTHER" id="PTHR11709">
    <property type="entry name" value="MULTI-COPPER OXIDASE"/>
    <property type="match status" value="1"/>
</dbReference>
<organism evidence="8 9">
    <name type="scientific">Paraphaeosphaeria sporulosa</name>
    <dbReference type="NCBI Taxonomy" id="1460663"/>
    <lineage>
        <taxon>Eukaryota</taxon>
        <taxon>Fungi</taxon>
        <taxon>Dikarya</taxon>
        <taxon>Ascomycota</taxon>
        <taxon>Pezizomycotina</taxon>
        <taxon>Dothideomycetes</taxon>
        <taxon>Pleosporomycetidae</taxon>
        <taxon>Pleosporales</taxon>
        <taxon>Massarineae</taxon>
        <taxon>Didymosphaeriaceae</taxon>
        <taxon>Paraphaeosphaeria</taxon>
    </lineage>
</organism>
<dbReference type="InterPro" id="IPR045087">
    <property type="entry name" value="Cu-oxidase_fam"/>
</dbReference>
<dbReference type="PROSITE" id="PS00080">
    <property type="entry name" value="MULTICOPPER_OXIDASE2"/>
    <property type="match status" value="1"/>
</dbReference>
<dbReference type="CDD" id="cd13854">
    <property type="entry name" value="CuRO_1_MaLCC_like"/>
    <property type="match status" value="1"/>
</dbReference>
<keyword evidence="9" id="KW-1185">Reference proteome</keyword>
<dbReference type="InterPro" id="IPR002355">
    <property type="entry name" value="Cu_oxidase_Cu_BS"/>
</dbReference>
<dbReference type="EMBL" id="KV441556">
    <property type="protein sequence ID" value="OAG02161.1"/>
    <property type="molecule type" value="Genomic_DNA"/>
</dbReference>
<dbReference type="InParanoid" id="A0A177C4R5"/>
<accession>A0A177C4R5</accession>
<dbReference type="GO" id="GO:0016491">
    <property type="term" value="F:oxidoreductase activity"/>
    <property type="evidence" value="ECO:0007669"/>
    <property type="project" value="UniProtKB-KW"/>
</dbReference>
<dbReference type="PANTHER" id="PTHR11709:SF71">
    <property type="entry name" value="OXIDOREDUCTASE TPCJ"/>
    <property type="match status" value="1"/>
</dbReference>
<evidence type="ECO:0000256" key="1">
    <source>
        <dbReference type="ARBA" id="ARBA00010609"/>
    </source>
</evidence>
<dbReference type="CDD" id="cd13901">
    <property type="entry name" value="CuRO_3_MaLCC_like"/>
    <property type="match status" value="1"/>
</dbReference>
<feature type="domain" description="Plastocyanin-like" evidence="7">
    <location>
        <begin position="166"/>
        <end position="280"/>
    </location>
</feature>
<evidence type="ECO:0000256" key="4">
    <source>
        <dbReference type="ARBA" id="ARBA00023008"/>
    </source>
</evidence>
<name>A0A177C4R5_9PLEO</name>
<dbReference type="InterPro" id="IPR033138">
    <property type="entry name" value="Cu_oxidase_CS"/>
</dbReference>
<gene>
    <name evidence="8" type="ORF">CC84DRAFT_1262160</name>
</gene>
<evidence type="ECO:0000256" key="2">
    <source>
        <dbReference type="ARBA" id="ARBA00022723"/>
    </source>
</evidence>
<dbReference type="RefSeq" id="XP_018032526.1">
    <property type="nucleotide sequence ID" value="XM_018185129.1"/>
</dbReference>
<dbReference type="AlphaFoldDB" id="A0A177C4R5"/>
<dbReference type="Proteomes" id="UP000077069">
    <property type="component" value="Unassembled WGS sequence"/>
</dbReference>
<dbReference type="InterPro" id="IPR011707">
    <property type="entry name" value="Cu-oxidase-like_N"/>
</dbReference>
<sequence>MPNYSPFPSYDPYRTNRSLRRGFMNDLQVTDPSTWSYTRGRFVAFGAAAEQRPEAGDMIYLFQNSMDPSEESFRLRPNGNIYYRFRCTPLVCGNMSCQGQTRVMTSFAPPGWDSSHGYHYGNPFNPQHQTRDRSCWVKNHGKTYNIDTDYEDDFPVGITRTFDLEISEKVVSPDGFPKVAQVVNGQFPGPLIEACWGDTIVVNVKNTIKNNGTTVHFHGLRMFQENNFDGANAITQCPIAQGDSFTYKFQLRQYGHSWYHSHYSSQYGEGTFGPVVIHGPSTANWDEELAPIMVHEWHHASAYDAFHDSMFSPAPPKADLITLNGIGRNHELGIGAYFQKTIEEGKKYLFRITNSAIDFHFHFSIDNHLLQVVSVDYVPIKPFWTNSLSVGIGQRYGVIVHTNQTASANGKYWMRTEYFDGNVKDSTFCQFPQQNYPPNQTDTQRVGVLSYSGAGPGEPTTTRWNATVGCKDPVFEPHLEWRVTPPQNDVVKNARYVGIDRSKEMHGAFRWLLAEQPQWLNYSNPTLLNIANASWNSEYVLEPYSYNDPEGFVYFIINSGGGPSKLTGGTHPIHLHGHDFAILSQGLGPFDVANPIYNTENPPRRDTAMLPAMGHLVLAYKTDNPGAWLLHCHIGWHAGSGMSLQILERQQEISSWIGGSAAFEPAKRGCRNWSEFLARHKNDPDVFNPIGQDDSGI</sequence>
<dbReference type="Pfam" id="PF00394">
    <property type="entry name" value="Cu-oxidase"/>
    <property type="match status" value="1"/>
</dbReference>
<evidence type="ECO:0000259" key="6">
    <source>
        <dbReference type="Pfam" id="PF07731"/>
    </source>
</evidence>
<proteinExistence type="inferred from homology"/>